<gene>
    <name evidence="1" type="ORF">FIBSPDRAFT_849882</name>
</gene>
<name>A0A166U779_9AGAM</name>
<evidence type="ECO:0000313" key="1">
    <source>
        <dbReference type="EMBL" id="KZP31388.1"/>
    </source>
</evidence>
<dbReference type="EMBL" id="KV417490">
    <property type="protein sequence ID" value="KZP31388.1"/>
    <property type="molecule type" value="Genomic_DNA"/>
</dbReference>
<sequence length="217" mass="24775">MYAFHLTWHPQSLTLLSVSMPFSTDTTWPAGLVTIFNICRQELQPFENRYYAPYNTLLTYCFGPDLFEFFVAPPPPLCEFPPRDTVKTTVFLIVFDARRRPVLIAEIEEDAWTSRPDTRFEADRQMRQRYDSLLAGCPLPRMWGLSLLGTSLRVYRGDAVTGGLEPLFEDRPSRSRTLPRNFLEGAWNIDVLSQEGFAKMKEIVGDVIGSAGVLDRA</sequence>
<dbReference type="OrthoDB" id="3255221at2759"/>
<evidence type="ECO:0008006" key="2">
    <source>
        <dbReference type="Google" id="ProtNLM"/>
    </source>
</evidence>
<accession>A0A166U779</accession>
<organism evidence="1">
    <name type="scientific">Athelia psychrophila</name>
    <dbReference type="NCBI Taxonomy" id="1759441"/>
    <lineage>
        <taxon>Eukaryota</taxon>
        <taxon>Fungi</taxon>
        <taxon>Dikarya</taxon>
        <taxon>Basidiomycota</taxon>
        <taxon>Agaricomycotina</taxon>
        <taxon>Agaricomycetes</taxon>
        <taxon>Agaricomycetidae</taxon>
        <taxon>Atheliales</taxon>
        <taxon>Atheliaceae</taxon>
        <taxon>Athelia</taxon>
    </lineage>
</organism>
<dbReference type="AlphaFoldDB" id="A0A166U779"/>
<proteinExistence type="predicted"/>
<reference evidence="1" key="1">
    <citation type="journal article" date="2016" name="Mol. Biol. Evol.">
        <title>Comparative Genomics of Early-Diverging Mushroom-Forming Fungi Provides Insights into the Origins of Lignocellulose Decay Capabilities.</title>
        <authorList>
            <person name="Nagy L.G."/>
            <person name="Riley R."/>
            <person name="Tritt A."/>
            <person name="Adam C."/>
            <person name="Daum C."/>
            <person name="Floudas D."/>
            <person name="Sun H."/>
            <person name="Yadav J.S."/>
            <person name="Pangilinan J."/>
            <person name="Larsson K.H."/>
            <person name="Matsuura K."/>
            <person name="Barry K."/>
            <person name="Labutti K."/>
            <person name="Kuo R."/>
            <person name="Ohm R.A."/>
            <person name="Bhattacharya S.S."/>
            <person name="Shirouzu T."/>
            <person name="Yoshinaga Y."/>
            <person name="Martin F.M."/>
            <person name="Grigoriev I.V."/>
            <person name="Hibbett D.S."/>
        </authorList>
    </citation>
    <scope>NUCLEOTIDE SEQUENCE [LARGE SCALE GENOMIC DNA]</scope>
    <source>
        <strain evidence="1">CBS 109695</strain>
    </source>
</reference>
<protein>
    <recommendedName>
        <fullName evidence="2">Fungal-type protein kinase domain-containing protein</fullName>
    </recommendedName>
</protein>